<protein>
    <submittedName>
        <fullName evidence="1">Uncharacterized protein</fullName>
    </submittedName>
</protein>
<dbReference type="RefSeq" id="WP_022638739.1">
    <property type="nucleotide sequence ID" value="NZ_AUTE01000055.1"/>
</dbReference>
<dbReference type="Proteomes" id="UP000050511">
    <property type="component" value="Unassembled WGS sequence"/>
</dbReference>
<evidence type="ECO:0000313" key="2">
    <source>
        <dbReference type="Proteomes" id="UP000050511"/>
    </source>
</evidence>
<comment type="caution">
    <text evidence="1">The sequence shown here is derived from an EMBL/GenBank/DDBJ whole genome shotgun (WGS) entry which is preliminary data.</text>
</comment>
<sequence length="71" mass="8248">MFIRMETNNKAEAIKAWMANHKKLETQGTLADHFNKSITSVNLALNKKMTTDGAERLVNEIYEYLVKKYKI</sequence>
<name>A0A837PB29_LACPN</name>
<evidence type="ECO:0000313" key="1">
    <source>
        <dbReference type="EMBL" id="KPN44377.1"/>
    </source>
</evidence>
<reference evidence="1 2" key="1">
    <citation type="submission" date="2015-10" db="EMBL/GenBank/DDBJ databases">
        <title>Resequencing of Lactobacillus plantarum WJL strain genome.</title>
        <authorList>
            <person name="Martino M.E."/>
        </authorList>
    </citation>
    <scope>NUCLEOTIDE SEQUENCE [LARGE SCALE GENOMIC DNA]</scope>
    <source>
        <strain evidence="1 2">WJL</strain>
    </source>
</reference>
<dbReference type="EMBL" id="LKLZ01000003">
    <property type="protein sequence ID" value="KPN44377.1"/>
    <property type="molecule type" value="Genomic_DNA"/>
</dbReference>
<accession>A0A837PB29</accession>
<proteinExistence type="predicted"/>
<dbReference type="AlphaFoldDB" id="A0A837PB29"/>
<organism evidence="1 2">
    <name type="scientific">Lactiplantibacillus plantarum WJL</name>
    <dbReference type="NCBI Taxonomy" id="1350466"/>
    <lineage>
        <taxon>Bacteria</taxon>
        <taxon>Bacillati</taxon>
        <taxon>Bacillota</taxon>
        <taxon>Bacilli</taxon>
        <taxon>Lactobacillales</taxon>
        <taxon>Lactobacillaceae</taxon>
        <taxon>Lactiplantibacillus</taxon>
    </lineage>
</organism>
<gene>
    <name evidence="1" type="ORF">WJL_1454</name>
</gene>